<dbReference type="Gene3D" id="2.60.40.1120">
    <property type="entry name" value="Carboxypeptidase-like, regulatory domain"/>
    <property type="match status" value="1"/>
</dbReference>
<evidence type="ECO:0000256" key="1">
    <source>
        <dbReference type="ARBA" id="ARBA00022737"/>
    </source>
</evidence>
<dbReference type="AlphaFoldDB" id="A0A381SHD0"/>
<name>A0A381SHD0_9ZZZZ</name>
<reference evidence="3" key="1">
    <citation type="submission" date="2018-05" db="EMBL/GenBank/DDBJ databases">
        <authorList>
            <person name="Lanie J.A."/>
            <person name="Ng W.-L."/>
            <person name="Kazmierczak K.M."/>
            <person name="Andrzejewski T.M."/>
            <person name="Davidsen T.M."/>
            <person name="Wayne K.J."/>
            <person name="Tettelin H."/>
            <person name="Glass J.I."/>
            <person name="Rusch D."/>
            <person name="Podicherti R."/>
            <person name="Tsui H.-C.T."/>
            <person name="Winkler M.E."/>
        </authorList>
    </citation>
    <scope>NUCLEOTIDE SEQUENCE</scope>
</reference>
<protein>
    <recommendedName>
        <fullName evidence="2">FlgD/Vpr Ig-like domain-containing protein</fullName>
    </recommendedName>
</protein>
<gene>
    <name evidence="3" type="ORF">METZ01_LOCUS56319</name>
</gene>
<dbReference type="PANTHER" id="PTHR13817:SF166">
    <property type="entry name" value="NEURONAL IGCAM-RELATED"/>
    <property type="match status" value="1"/>
</dbReference>
<dbReference type="SUPFAM" id="SSF49265">
    <property type="entry name" value="Fibronectin type III"/>
    <property type="match status" value="2"/>
</dbReference>
<dbReference type="Gene3D" id="1.10.1330.10">
    <property type="entry name" value="Dockerin domain"/>
    <property type="match status" value="1"/>
</dbReference>
<dbReference type="InterPro" id="IPR026444">
    <property type="entry name" value="Secre_tail"/>
</dbReference>
<feature type="domain" description="FlgD/Vpr Ig-like" evidence="2">
    <location>
        <begin position="1140"/>
        <end position="1201"/>
    </location>
</feature>
<dbReference type="GO" id="GO:0030246">
    <property type="term" value="F:carbohydrate binding"/>
    <property type="evidence" value="ECO:0007669"/>
    <property type="project" value="InterPro"/>
</dbReference>
<dbReference type="InterPro" id="IPR008969">
    <property type="entry name" value="CarboxyPept-like_regulatory"/>
</dbReference>
<proteinExistence type="predicted"/>
<dbReference type="Pfam" id="PF13860">
    <property type="entry name" value="FlgD_ig"/>
    <property type="match status" value="1"/>
</dbReference>
<accession>A0A381SHD0</accession>
<dbReference type="Gene3D" id="2.60.40.10">
    <property type="entry name" value="Immunoglobulins"/>
    <property type="match status" value="2"/>
</dbReference>
<dbReference type="InterPro" id="IPR036439">
    <property type="entry name" value="Dockerin_dom_sf"/>
</dbReference>
<sequence>VKRTLTLISFLFFFNAGITAQEICPAENISVLGGDGQNIVMWDEPLNPFTVLLTIEVVTDTWQGETSWDLVDMGTGDLVASIAAGELTEANTSYTWDIEIPHGYYSFTIYDSFGDGIYAPGGYALSLDGVSIYSSIGDGWTGTEETIEFNTSEGRFTATNDSYVDPIPIDKTFIYDLEWQAGMALTGPILFESGSFNVSREVPEECGAFTHYAVYGGDGTELGTTTDLEYTHEGLTNGNEYCYYVTVVYEEGTSDPTEQACGTPSEWVAEAPTSLMSFPGDEEMVLVWMAPGGGGGGTQGDVIDNPFVVTGLPFEVNGTTEGFNDDYDEACPFTGSTSNDVVYMFSTSGGTYDFSLCESGYDTKIYIYDINQVNIACNDDACNTSTGEAFRSLLENVTLDPGLYYVIVDGYGGQNGEYQLLIDFSGNRSYSYSTTEKDPDDGVSDNRTEYDFLGYNIYVDDAVVNTDAVEYSTYTVTGLSNEETYTFGVTAVYEGDPNYESEMITVTDGPVYLFGDITGTIVDPNGDPIDSVAVSSDGVSDTTGTDGTYTLWNLSVGVHAVQARRTGFYTSYADVEVLAQAEPSVQDFVLSPDMPSPVGLTATPGDEEVHLLWREPGGISVYDMAYYDDAFEAQIGCGGGCQFGVRFTPPNYPAYLQGLVLTFQGDAAAVSGAVDAYLDPNGDMAGPMGDPINLVPVADLSSPDGSLVQYAFDVSESNLEVASGDIYIVVNEANSGFMGIANDIEPQSPEHYDRNWVSLGAEWATIFDVVAGDPSLTGDFGILATFLGAPGRGTYAVTATGDVIEDPPVRSGVLANYNVSGIVQLSNEQDPDIMTTLDVPYEPVNPSNLNRDDVLEEYHVYQVDVDESETLVATTTDTFATVTASPNYVEYCYHVRAQWSTDSYGVLESRPSNVACTVPYASGDADFDSDTDIQDVLVVVDFILEEEYPSDDQFRNCDVNMDEAINIADVIMIIDMIYGGTARTSGFDPSAMAFVDLLINPNSSELLVNIDYTEPVRGMQFELDYDPALVELMTPRLSVFQDQVMITHSDKEPGTIKVIFADLHGGSVEGTGNTFITIPVEFKGERLDVGHIGLENIQLAGSDGGLVNVVARSTSIDLKLIPGQFALHQNYPNPFNPKTDIRFDLPEAAQVEIAIFNLMGNKVCTLLSDNVTAGYHSLIWDGTNDLGTLAATGMYFYTINAGDFRATKKMLFLK</sequence>
<dbReference type="CDD" id="cd00063">
    <property type="entry name" value="FN3"/>
    <property type="match status" value="1"/>
</dbReference>
<organism evidence="3">
    <name type="scientific">marine metagenome</name>
    <dbReference type="NCBI Taxonomy" id="408172"/>
    <lineage>
        <taxon>unclassified sequences</taxon>
        <taxon>metagenomes</taxon>
        <taxon>ecological metagenomes</taxon>
    </lineage>
</organism>
<dbReference type="InterPro" id="IPR025965">
    <property type="entry name" value="FlgD/Vpr_Ig-like"/>
</dbReference>
<dbReference type="CDD" id="cd14256">
    <property type="entry name" value="Dockerin_I"/>
    <property type="match status" value="1"/>
</dbReference>
<dbReference type="NCBIfam" id="TIGR04183">
    <property type="entry name" value="Por_Secre_tail"/>
    <property type="match status" value="1"/>
</dbReference>
<dbReference type="Gene3D" id="2.60.120.380">
    <property type="match status" value="1"/>
</dbReference>
<dbReference type="Gene3D" id="2.60.40.680">
    <property type="match status" value="1"/>
</dbReference>
<keyword evidence="1" id="KW-0677">Repeat</keyword>
<dbReference type="InterPro" id="IPR036116">
    <property type="entry name" value="FN3_sf"/>
</dbReference>
<dbReference type="InterPro" id="IPR050964">
    <property type="entry name" value="Striated_Muscle_Regulatory"/>
</dbReference>
<evidence type="ECO:0000313" key="3">
    <source>
        <dbReference type="EMBL" id="SVA03465.1"/>
    </source>
</evidence>
<dbReference type="PANTHER" id="PTHR13817">
    <property type="entry name" value="TITIN"/>
    <property type="match status" value="1"/>
</dbReference>
<dbReference type="InterPro" id="IPR003961">
    <property type="entry name" value="FN3_dom"/>
</dbReference>
<feature type="non-terminal residue" evidence="3">
    <location>
        <position position="1"/>
    </location>
</feature>
<dbReference type="EMBL" id="UINC01003113">
    <property type="protein sequence ID" value="SVA03465.1"/>
    <property type="molecule type" value="Genomic_DNA"/>
</dbReference>
<dbReference type="InterPro" id="IPR013783">
    <property type="entry name" value="Ig-like_fold"/>
</dbReference>
<dbReference type="Gene3D" id="2.60.40.4070">
    <property type="match status" value="1"/>
</dbReference>
<dbReference type="SUPFAM" id="SSF49464">
    <property type="entry name" value="Carboxypeptidase regulatory domain-like"/>
    <property type="match status" value="1"/>
</dbReference>
<dbReference type="SUPFAM" id="SSF49384">
    <property type="entry name" value="Carbohydrate-binding domain"/>
    <property type="match status" value="1"/>
</dbReference>
<dbReference type="SUPFAM" id="SSF63446">
    <property type="entry name" value="Type I dockerin domain"/>
    <property type="match status" value="1"/>
</dbReference>
<dbReference type="GO" id="GO:0000272">
    <property type="term" value="P:polysaccharide catabolic process"/>
    <property type="evidence" value="ECO:0007669"/>
    <property type="project" value="InterPro"/>
</dbReference>
<dbReference type="InterPro" id="IPR008965">
    <property type="entry name" value="CBM2/CBM3_carb-bd_dom_sf"/>
</dbReference>
<dbReference type="Pfam" id="PF13620">
    <property type="entry name" value="CarboxypepD_reg"/>
    <property type="match status" value="1"/>
</dbReference>
<evidence type="ECO:0000259" key="2">
    <source>
        <dbReference type="Pfam" id="PF13860"/>
    </source>
</evidence>